<proteinExistence type="predicted"/>
<keyword evidence="8" id="KW-0472">Membrane</keyword>
<evidence type="ECO:0000256" key="6">
    <source>
        <dbReference type="ARBA" id="ARBA00023012"/>
    </source>
</evidence>
<dbReference type="Gene3D" id="1.10.287.130">
    <property type="match status" value="1"/>
</dbReference>
<dbReference type="PRINTS" id="PR00344">
    <property type="entry name" value="BCTRLSENSOR"/>
</dbReference>
<dbReference type="Pfam" id="PF00512">
    <property type="entry name" value="HisKA"/>
    <property type="match status" value="1"/>
</dbReference>
<dbReference type="InterPro" id="IPR003594">
    <property type="entry name" value="HATPase_dom"/>
</dbReference>
<evidence type="ECO:0000256" key="4">
    <source>
        <dbReference type="ARBA" id="ARBA00022679"/>
    </source>
</evidence>
<dbReference type="Gene3D" id="3.30.565.10">
    <property type="entry name" value="Histidine kinase-like ATPase, C-terminal domain"/>
    <property type="match status" value="1"/>
</dbReference>
<gene>
    <name evidence="10" type="ORF">ARC23_05195</name>
</gene>
<evidence type="ECO:0000313" key="11">
    <source>
        <dbReference type="Proteomes" id="UP000051757"/>
    </source>
</evidence>
<comment type="catalytic activity">
    <reaction evidence="1">
        <text>ATP + protein L-histidine = ADP + protein N-phospho-L-histidine.</text>
        <dbReference type="EC" id="2.7.13.3"/>
    </reaction>
</comment>
<keyword evidence="5 10" id="KW-0418">Kinase</keyword>
<dbReference type="Proteomes" id="UP000051757">
    <property type="component" value="Unassembled WGS sequence"/>
</dbReference>
<dbReference type="EC" id="2.7.13.3" evidence="2"/>
<dbReference type="InterPro" id="IPR004358">
    <property type="entry name" value="Sig_transdc_His_kin-like_C"/>
</dbReference>
<dbReference type="SMART" id="SM00388">
    <property type="entry name" value="HisKA"/>
    <property type="match status" value="1"/>
</dbReference>
<keyword evidence="8" id="KW-1133">Transmembrane helix</keyword>
<dbReference type="InterPro" id="IPR005467">
    <property type="entry name" value="His_kinase_dom"/>
</dbReference>
<dbReference type="SMART" id="SM00387">
    <property type="entry name" value="HATPase_c"/>
    <property type="match status" value="1"/>
</dbReference>
<dbReference type="PANTHER" id="PTHR43047">
    <property type="entry name" value="TWO-COMPONENT HISTIDINE PROTEIN KINASE"/>
    <property type="match status" value="1"/>
</dbReference>
<comment type="caution">
    <text evidence="10">The sequence shown here is derived from an EMBL/GenBank/DDBJ whole genome shotgun (WGS) entry which is preliminary data.</text>
</comment>
<feature type="region of interest" description="Disordered" evidence="7">
    <location>
        <begin position="1"/>
        <end position="23"/>
    </location>
</feature>
<evidence type="ECO:0000259" key="9">
    <source>
        <dbReference type="PROSITE" id="PS50109"/>
    </source>
</evidence>
<feature type="transmembrane region" description="Helical" evidence="8">
    <location>
        <begin position="39"/>
        <end position="61"/>
    </location>
</feature>
<evidence type="ECO:0000256" key="5">
    <source>
        <dbReference type="ARBA" id="ARBA00022777"/>
    </source>
</evidence>
<sequence>MPVSTPPIVESLHRPHSSAAPVASDEGGLQALRRYPRRLMLACGAVLSLLSISVLITLIVVQVNGYEARRIADFRRAHNALQIQLARQDASYARLANMAEYAWGHDAQLGQSSAEGMYQAYLQGGQRLVVVADERSRPQMALGLETLQWQPQEVQRYLQLSAAVSLIQRLTRTADDGEPATASYFFDPSGQYLSLDNGLTERSLAEALGTASRDEVFAHLRAPAQLLAPASLHDQVPLLESLARSDAPQRTFGRHPISGEPSLVSVFQASVADAPIATFVAYEPLARLQALLRRNSQGHLELLDGDGLRVLSSNDGNAGAQGRPAQADWILLGNATRARYHNGRFTLALAVNGTPWTLVETYSWRDIFGGIAPMLLSGGAALLAALAVLWMFLLWLHRRMYLPALHQVKTIYARDQRLRLLLEYVPVGVALLDARSGEVRDLNAPLRRMDRACGGKLIAQLRAAAVQADLANGPASTQGELVLAADPQQRMFHRTRIHSGGRAWPGGALLMVEDITDDMLALQAEREQTAAAESCSRAKSHFVAAMSHEIRTPLHGIIGHLELLSRSPLPGEAMERVLRLRQSTDSLMDIITDVLDLSRIESGQWTLTPERFSPPAMLERVALLFAPVAHAKGLQLDCVVGQEVPEAAVAPMAAIERVLRNLASNALKFTASGRVQLAVACRREEGQAWLRFEATDSGIGLSPAECERLFRPFVQADTTILSRFGGSGLGLALCQQLCERMGGRIWVESTTGVGSRFIVEVPLSTSIAQGAALPLSGQIVALLVAAGPWRTELKRRLRGWGAQVVPLLVQDDAWPELPAEAAVVMFEPSPAEQAGVQRAGHAWVRVCRDGPLRPQHEGEGWVVSCFASQSLCQALLSVKAQGAPKPSACDAIG</sequence>
<organism evidence="10 11">
    <name type="scientific">Stenotrophomonas beteli</name>
    <dbReference type="NCBI Taxonomy" id="3384461"/>
    <lineage>
        <taxon>Bacteria</taxon>
        <taxon>Pseudomonadati</taxon>
        <taxon>Pseudomonadota</taxon>
        <taxon>Gammaproteobacteria</taxon>
        <taxon>Lysobacterales</taxon>
        <taxon>Lysobacteraceae</taxon>
        <taxon>Stenotrophomonas</taxon>
        <taxon>Stenotrophomonas maltophilia group</taxon>
    </lineage>
</organism>
<evidence type="ECO:0000256" key="3">
    <source>
        <dbReference type="ARBA" id="ARBA00022553"/>
    </source>
</evidence>
<dbReference type="FunFam" id="3.30.565.10:FF:000010">
    <property type="entry name" value="Sensor histidine kinase RcsC"/>
    <property type="match status" value="1"/>
</dbReference>
<keyword evidence="4" id="KW-0808">Transferase</keyword>
<dbReference type="InterPro" id="IPR003661">
    <property type="entry name" value="HisK_dim/P_dom"/>
</dbReference>
<name>A0A0R0B5F0_9GAMM</name>
<dbReference type="AlphaFoldDB" id="A0A0R0B5F0"/>
<evidence type="ECO:0000256" key="8">
    <source>
        <dbReference type="SAM" id="Phobius"/>
    </source>
</evidence>
<keyword evidence="6" id="KW-0902">Two-component regulatory system</keyword>
<dbReference type="InterPro" id="IPR036097">
    <property type="entry name" value="HisK_dim/P_sf"/>
</dbReference>
<dbReference type="GO" id="GO:0000155">
    <property type="term" value="F:phosphorelay sensor kinase activity"/>
    <property type="evidence" value="ECO:0007669"/>
    <property type="project" value="InterPro"/>
</dbReference>
<evidence type="ECO:0000313" key="10">
    <source>
        <dbReference type="EMBL" id="KRG52527.1"/>
    </source>
</evidence>
<reference evidence="10 11" key="1">
    <citation type="journal article" date="2016" name="Front. Microbiol.">
        <title>Genome Sequence of Type Strains of Genus Stenotrophomonas.</title>
        <authorList>
            <person name="Patil P.P."/>
            <person name="Midha S."/>
            <person name="Kumar S."/>
            <person name="Patil P.B."/>
        </authorList>
    </citation>
    <scope>NUCLEOTIDE SEQUENCE [LARGE SCALE GENOMIC DNA]</scope>
    <source>
        <strain evidence="10 11">LMG 978</strain>
    </source>
</reference>
<dbReference type="CDD" id="cd00082">
    <property type="entry name" value="HisKA"/>
    <property type="match status" value="1"/>
</dbReference>
<keyword evidence="8" id="KW-0812">Transmembrane</keyword>
<keyword evidence="3" id="KW-0597">Phosphoprotein</keyword>
<protein>
    <recommendedName>
        <fullName evidence="2">histidine kinase</fullName>
        <ecNumber evidence="2">2.7.13.3</ecNumber>
    </recommendedName>
</protein>
<dbReference type="PROSITE" id="PS50109">
    <property type="entry name" value="HIS_KIN"/>
    <property type="match status" value="1"/>
</dbReference>
<evidence type="ECO:0000256" key="7">
    <source>
        <dbReference type="SAM" id="MobiDB-lite"/>
    </source>
</evidence>
<accession>A0A0R0B5F0</accession>
<dbReference type="EMBL" id="LLXV01000014">
    <property type="protein sequence ID" value="KRG52527.1"/>
    <property type="molecule type" value="Genomic_DNA"/>
</dbReference>
<dbReference type="SUPFAM" id="SSF55874">
    <property type="entry name" value="ATPase domain of HSP90 chaperone/DNA topoisomerase II/histidine kinase"/>
    <property type="match status" value="1"/>
</dbReference>
<feature type="transmembrane region" description="Helical" evidence="8">
    <location>
        <begin position="374"/>
        <end position="396"/>
    </location>
</feature>
<evidence type="ECO:0000256" key="2">
    <source>
        <dbReference type="ARBA" id="ARBA00012438"/>
    </source>
</evidence>
<dbReference type="OrthoDB" id="9797243at2"/>
<dbReference type="CDD" id="cd16922">
    <property type="entry name" value="HATPase_EvgS-ArcB-TorS-like"/>
    <property type="match status" value="1"/>
</dbReference>
<dbReference type="Pfam" id="PF02518">
    <property type="entry name" value="HATPase_c"/>
    <property type="match status" value="1"/>
</dbReference>
<dbReference type="InterPro" id="IPR036890">
    <property type="entry name" value="HATPase_C_sf"/>
</dbReference>
<dbReference type="SUPFAM" id="SSF47384">
    <property type="entry name" value="Homodimeric domain of signal transducing histidine kinase"/>
    <property type="match status" value="1"/>
</dbReference>
<keyword evidence="11" id="KW-1185">Reference proteome</keyword>
<feature type="domain" description="Histidine kinase" evidence="9">
    <location>
        <begin position="545"/>
        <end position="765"/>
    </location>
</feature>
<evidence type="ECO:0000256" key="1">
    <source>
        <dbReference type="ARBA" id="ARBA00000085"/>
    </source>
</evidence>